<dbReference type="FunFam" id="1.10.10.10:FF:000012">
    <property type="entry name" value="U5 small nuclear ribonucleoprotein helicase"/>
    <property type="match status" value="1"/>
</dbReference>
<dbReference type="SMART" id="SM00382">
    <property type="entry name" value="AAA"/>
    <property type="match status" value="2"/>
</dbReference>
<dbReference type="FunFam" id="1.10.3380.10:FF:000002">
    <property type="entry name" value="Activating signal cointegrator 1 complex subunit 3"/>
    <property type="match status" value="1"/>
</dbReference>
<dbReference type="Gene3D" id="1.10.10.10">
    <property type="entry name" value="Winged helix-like DNA-binding domain superfamily/Winged helix DNA-binding domain"/>
    <property type="match status" value="2"/>
</dbReference>
<evidence type="ECO:0000259" key="12">
    <source>
        <dbReference type="PROSITE" id="PS51194"/>
    </source>
</evidence>
<comment type="catalytic activity">
    <reaction evidence="9">
        <text>ATP + H2O = ADP + phosphate + H(+)</text>
        <dbReference type="Rhea" id="RHEA:13065"/>
        <dbReference type="ChEBI" id="CHEBI:15377"/>
        <dbReference type="ChEBI" id="CHEBI:15378"/>
        <dbReference type="ChEBI" id="CHEBI:30616"/>
        <dbReference type="ChEBI" id="CHEBI:43474"/>
        <dbReference type="ChEBI" id="CHEBI:456216"/>
        <dbReference type="EC" id="3.6.4.13"/>
    </reaction>
</comment>
<feature type="compositionally biased region" description="Acidic residues" evidence="10">
    <location>
        <begin position="202"/>
        <end position="215"/>
    </location>
</feature>
<evidence type="ECO:0000256" key="6">
    <source>
        <dbReference type="ARBA" id="ARBA00022806"/>
    </source>
</evidence>
<dbReference type="InterPro" id="IPR057842">
    <property type="entry name" value="WH_MER3"/>
</dbReference>
<dbReference type="InParanoid" id="A0A1Z5K1K6"/>
<feature type="domain" description="Helicase ATP-binding" evidence="11">
    <location>
        <begin position="495"/>
        <end position="688"/>
    </location>
</feature>
<evidence type="ECO:0000256" key="2">
    <source>
        <dbReference type="ARBA" id="ARBA00012552"/>
    </source>
</evidence>
<dbReference type="FunFam" id="3.40.50.300:FF:000254">
    <property type="entry name" value="U5 small nuclear ribonucleoprotein helicase"/>
    <property type="match status" value="1"/>
</dbReference>
<dbReference type="Pfam" id="PF00270">
    <property type="entry name" value="DEAD"/>
    <property type="match status" value="2"/>
</dbReference>
<dbReference type="SUPFAM" id="SSF52540">
    <property type="entry name" value="P-loop containing nucleoside triphosphate hydrolases"/>
    <property type="match status" value="4"/>
</dbReference>
<keyword evidence="5 13" id="KW-0378">Hydrolase</keyword>
<feature type="region of interest" description="Disordered" evidence="10">
    <location>
        <begin position="202"/>
        <end position="263"/>
    </location>
</feature>
<reference evidence="13 14" key="1">
    <citation type="journal article" date="2015" name="Plant Cell">
        <title>Oil accumulation by the oleaginous diatom Fistulifera solaris as revealed by the genome and transcriptome.</title>
        <authorList>
            <person name="Tanaka T."/>
            <person name="Maeda Y."/>
            <person name="Veluchamy A."/>
            <person name="Tanaka M."/>
            <person name="Abida H."/>
            <person name="Marechal E."/>
            <person name="Bowler C."/>
            <person name="Muto M."/>
            <person name="Sunaga Y."/>
            <person name="Tanaka M."/>
            <person name="Yoshino T."/>
            <person name="Taniguchi T."/>
            <person name="Fukuda Y."/>
            <person name="Nemoto M."/>
            <person name="Matsumoto M."/>
            <person name="Wong P.S."/>
            <person name="Aburatani S."/>
            <person name="Fujibuchi W."/>
        </authorList>
    </citation>
    <scope>NUCLEOTIDE SEQUENCE [LARGE SCALE GENOMIC DNA]</scope>
    <source>
        <strain evidence="13 14">JPCC DA0580</strain>
    </source>
</reference>
<dbReference type="SMART" id="SM00490">
    <property type="entry name" value="HELICc"/>
    <property type="match status" value="1"/>
</dbReference>
<gene>
    <name evidence="13" type="ORF">FisN_12Hh017</name>
</gene>
<proteinExistence type="predicted"/>
<dbReference type="InterPro" id="IPR004179">
    <property type="entry name" value="Sec63-dom"/>
</dbReference>
<accession>A0A1Z5K1K6</accession>
<dbReference type="CDD" id="cd18795">
    <property type="entry name" value="SF2_C_Ski2"/>
    <property type="match status" value="1"/>
</dbReference>
<dbReference type="GO" id="GO:0000712">
    <property type="term" value="P:resolution of meiotic recombination intermediates"/>
    <property type="evidence" value="ECO:0007669"/>
    <property type="project" value="TreeGrafter"/>
</dbReference>
<dbReference type="GO" id="GO:0016887">
    <property type="term" value="F:ATP hydrolysis activity"/>
    <property type="evidence" value="ECO:0007669"/>
    <property type="project" value="RHEA"/>
</dbReference>
<dbReference type="InterPro" id="IPR036388">
    <property type="entry name" value="WH-like_DNA-bd_sf"/>
</dbReference>
<dbReference type="InterPro" id="IPR014001">
    <property type="entry name" value="Helicase_ATP-bd"/>
</dbReference>
<dbReference type="InterPro" id="IPR035892">
    <property type="entry name" value="C2_domain_sf"/>
</dbReference>
<feature type="compositionally biased region" description="Acidic residues" evidence="10">
    <location>
        <begin position="228"/>
        <end position="247"/>
    </location>
</feature>
<dbReference type="FunCoup" id="A0A1Z5K1K6">
    <property type="interactions" value="751"/>
</dbReference>
<dbReference type="EMBL" id="BDSP01000144">
    <property type="protein sequence ID" value="GAX20173.1"/>
    <property type="molecule type" value="Genomic_DNA"/>
</dbReference>
<dbReference type="InterPro" id="IPR014756">
    <property type="entry name" value="Ig_E-set"/>
</dbReference>
<feature type="region of interest" description="Disordered" evidence="10">
    <location>
        <begin position="1"/>
        <end position="65"/>
    </location>
</feature>
<dbReference type="GO" id="GO:0000393">
    <property type="term" value="P:spliceosomal conformational changes to generate catalytic conformation"/>
    <property type="evidence" value="ECO:0007669"/>
    <property type="project" value="UniProtKB-ARBA"/>
</dbReference>
<dbReference type="SUPFAM" id="SSF81296">
    <property type="entry name" value="E set domains"/>
    <property type="match status" value="1"/>
</dbReference>
<keyword evidence="6 13" id="KW-0347">Helicase</keyword>
<dbReference type="SUPFAM" id="SSF158702">
    <property type="entry name" value="Sec63 N-terminal domain-like"/>
    <property type="match status" value="2"/>
</dbReference>
<name>A0A1Z5K1K6_FISSO</name>
<sequence length="2170" mass="244092">MADREELQKRYAYHEMSNKVETTRRSRPRGEPTGEVEAIQGGRMGDRVANTEQPKAKKAKTNTAAVAPLKTKPSIAVPGETILDLGSTVGYQPTQEHTRAAYEAILHQLSSLLGKHQAPQVLKDAAEEVLLILKNPDLRDPERHEQLSQLLVGNAKGLSQVQFTSLVQLAKQLDDYHNKNDEDETPSQEMDDEGVAVVFDESEEDDNKDNDDSDVDLQVVADSSSSSSEDEGGDKEDEVADSDDDEEKVVMADTQRKSKQPRTLSTIEIDAHFLQRQLAMDDAQASQEMAQQILEVLTAEDPRECENRLLILMGLDRFETIQLLLHNRLKIWACVSFHRAQTPEERTNLEATLNQTEQGQAIWKELHSKGQAQDWTTRERRQGTDVSQVLDAVKSADTPEKEDDKMLIDDAAPPSHELDLETLALRDNRSAKACVLPDTSWRATKPGYEEVHVPATRSVVPPDEKLVHIADLPAWTQAGFKGMEKLNRVQSKMCDIALRSSENLLLCAPTGAGKTNVACLTIMNILGQYKRDVTSEGDGEVNKGMFDLSAFKIVYVAPMKALVQEVVKNFGERLKDYGVMVRELSGDSSLTRQQIAETQMLVTTPEKWDIVTRQGEGRAYTQLVKLVILDEIHLLHDDRGPVLESIVARVIRQVEATAEPIRLVGLSATLPNYADVATFLRVKPDKGLFFFDHSYRPVPLQMQYVGITERSAFKRIKLQNEICYEKAMDQRRNNNQILIFAHSRAETGKTVKALRDMALERDETSFFVREGGATQEILREESAAAKNPDLKDVLPYGFAFHHAGMAREDRELVEDLFADRHISVLCSTATLAWGVNLPAHAVIIRGTQIYDPAKGRWAELSPLDILQMLGRAGRPQYDSEGEGIILTQHSELQYYLSLTNLQLPVESQLIKNLPDHMNAEIVLGTIQNIEEAVDWLSYTFLYVRMLQNPTLYGLSEAALKDDPTLLQRRSDLAHTAATMLEKSHLIRYDRKTGTLHPTPLGRVSSQYYISHTSMAVYTRNMRPNMSDIELLRLFSMSGEFAHITVREDEKLEINKLAGRVPIPIKESPTEPLAKINVLLQAYISRMKLEGFALSADMAFIQQSAARIMRALFEIALRRNWASLATLCLDFSNMVSSRVWRSQSPLRQFRNVPEVVARKLERKSDIEWARYIDLTPADIGELVGVPKMGRALHKLVQQFPRMELSAQIQPISRSMLRVELTLVPAFQFDTTIHGYSQLFHILVEDVNGETILHHETFALESRVAESEHILVISVPIMEPLPPAYYIRVLSDRWLHSSSVLPISFQSMILPAKFHPPTELLDLQPLLPSALGERSFQKLFPFGEFNPIQTQTFHELYKSSKNCLVCSASGTGKSICGIFAVLRMLTTDADGKCVYVAPTDEIADFTFDEWVRCLGSILPKSSITRLTGETTPDLVLLHACKVAICSVRQWDILSRRWRQRKDVQAVTLYIFDEIHFLGGEIGPTMEVVISRTRYISSQLQEKDNNNKIRIVGLGASLANARDIGEWMGVPAKSLFNFSPKARPFPLEIYFQSFEQANFSSRLMAMAKPVYNAVERHHAGRSSIVYVPSKRQAQLTAIDLMTYGESQGERVFAAPNLGEYAVRIESVREAALRQVLEAGIGFVHNGMVESDTSTVVDLYQAGAIKVLVCPADLCWRIRCVAHLIVIMGTEYYDGREGRHVDYPITDMLHMMGRQESTSSGKCVILCHAPKKEYLKKLLYDPLPIESHLDSYLHDPLNSEVVTKTITSMQDAIDYLTWSFLYRRLTKNPTYYGMQGTSNAYLSEHLSEMVEAVIGDLEESKCCSVSEDGNVTALNLGMIASYYYVQYRTLELIASSVTAKTKIRGVLEILSASWEFSALPIRFGEEKTMKIIARTLTHKLPDDSTYDSNTKALILLQSHFSRTVLSADMHMDQKTVLKESINLVQAIVDVISSNGWLKPALAAMELSQMLVQGLWNKDHVLRQIPHFTEEIVQRCLKYKGEEAIETVFDILSLEDDVRNNLLQLPDDKMADVATFCNTYPNIEVTYTVEDADEITAGDAVKMVVTLEREIDEGEEVDEQELGKVVAPLFPGEKKEAWWVVIGDLANSTLFSIKRVNLQRRKQLTLEFLAPESAGDYDLTLFCMSDSYLGCDQEYSVSLNVGAAESENESESEDE</sequence>
<evidence type="ECO:0000256" key="10">
    <source>
        <dbReference type="SAM" id="MobiDB-lite"/>
    </source>
</evidence>
<dbReference type="FunFam" id="2.60.40.150:FF:000004">
    <property type="entry name" value="RNA helicase, activating signal cointegrator 1"/>
    <property type="match status" value="1"/>
</dbReference>
<dbReference type="PROSITE" id="PS51192">
    <property type="entry name" value="HELICASE_ATP_BIND_1"/>
    <property type="match status" value="2"/>
</dbReference>
<dbReference type="Proteomes" id="UP000198406">
    <property type="component" value="Unassembled WGS sequence"/>
</dbReference>
<evidence type="ECO:0000313" key="13">
    <source>
        <dbReference type="EMBL" id="GAX20173.1"/>
    </source>
</evidence>
<organism evidence="13 14">
    <name type="scientific">Fistulifera solaris</name>
    <name type="common">Oleaginous diatom</name>
    <dbReference type="NCBI Taxonomy" id="1519565"/>
    <lineage>
        <taxon>Eukaryota</taxon>
        <taxon>Sar</taxon>
        <taxon>Stramenopiles</taxon>
        <taxon>Ochrophyta</taxon>
        <taxon>Bacillariophyta</taxon>
        <taxon>Bacillariophyceae</taxon>
        <taxon>Bacillariophycidae</taxon>
        <taxon>Naviculales</taxon>
        <taxon>Naviculaceae</taxon>
        <taxon>Fistulifera</taxon>
    </lineage>
</organism>
<feature type="compositionally biased region" description="Low complexity" evidence="10">
    <location>
        <begin position="216"/>
        <end position="227"/>
    </location>
</feature>
<evidence type="ECO:0000256" key="1">
    <source>
        <dbReference type="ARBA" id="ARBA00004123"/>
    </source>
</evidence>
<dbReference type="SMART" id="SM00487">
    <property type="entry name" value="DEXDc"/>
    <property type="match status" value="2"/>
</dbReference>
<feature type="domain" description="Helicase C-terminal" evidence="12">
    <location>
        <begin position="717"/>
        <end position="937"/>
    </location>
</feature>
<comment type="subcellular location">
    <subcellularLocation>
        <location evidence="1">Nucleus</location>
    </subcellularLocation>
</comment>
<dbReference type="Pfam" id="PF00271">
    <property type="entry name" value="Helicase_C"/>
    <property type="match status" value="1"/>
</dbReference>
<dbReference type="Pfam" id="PF18149">
    <property type="entry name" value="Helicase_PWI"/>
    <property type="match status" value="1"/>
</dbReference>
<dbReference type="Gene3D" id="1.10.150.20">
    <property type="entry name" value="5' to 3' exonuclease, C-terminal subdomain"/>
    <property type="match status" value="2"/>
</dbReference>
<dbReference type="EC" id="3.6.4.13" evidence="2"/>
<dbReference type="Gene3D" id="3.40.50.300">
    <property type="entry name" value="P-loop containing nucleotide triphosphate hydrolases"/>
    <property type="match status" value="4"/>
</dbReference>
<dbReference type="FunFam" id="1.10.150.20:FF:000013">
    <property type="entry name" value="U5 small nuclear ribonucleoprotein kDa helicase"/>
    <property type="match status" value="1"/>
</dbReference>
<evidence type="ECO:0000259" key="11">
    <source>
        <dbReference type="PROSITE" id="PS51192"/>
    </source>
</evidence>
<protein>
    <recommendedName>
        <fullName evidence="2">RNA helicase</fullName>
        <ecNumber evidence="2">3.6.4.13</ecNumber>
    </recommendedName>
</protein>
<feature type="compositionally biased region" description="Basic and acidic residues" evidence="10">
    <location>
        <begin position="1"/>
        <end position="32"/>
    </location>
</feature>
<dbReference type="InterPro" id="IPR001650">
    <property type="entry name" value="Helicase_C-like"/>
</dbReference>
<dbReference type="PIRSF" id="PIRSF039073">
    <property type="entry name" value="BRR2"/>
    <property type="match status" value="1"/>
</dbReference>
<dbReference type="GO" id="GO:0003676">
    <property type="term" value="F:nucleic acid binding"/>
    <property type="evidence" value="ECO:0007669"/>
    <property type="project" value="InterPro"/>
</dbReference>
<dbReference type="PANTHER" id="PTHR47961">
    <property type="entry name" value="DNA POLYMERASE THETA, PUTATIVE (AFU_ORTHOLOGUE AFUA_1G05260)-RELATED"/>
    <property type="match status" value="1"/>
</dbReference>
<dbReference type="InterPro" id="IPR011545">
    <property type="entry name" value="DEAD/DEAH_box_helicase_dom"/>
</dbReference>
<keyword evidence="8" id="KW-0539">Nucleus</keyword>
<keyword evidence="14" id="KW-1185">Reference proteome</keyword>
<keyword evidence="3" id="KW-0677">Repeat</keyword>
<dbReference type="Gene3D" id="2.60.40.150">
    <property type="entry name" value="C2 domain"/>
    <property type="match status" value="2"/>
</dbReference>
<evidence type="ECO:0000313" key="14">
    <source>
        <dbReference type="Proteomes" id="UP000198406"/>
    </source>
</evidence>
<dbReference type="FunFam" id="3.40.50.300:FF:000102">
    <property type="entry name" value="RNA helicase, activating signal cointegrator 1"/>
    <property type="match status" value="1"/>
</dbReference>
<dbReference type="PROSITE" id="PS51194">
    <property type="entry name" value="HELICASE_CTER"/>
    <property type="match status" value="1"/>
</dbReference>
<evidence type="ECO:0000256" key="7">
    <source>
        <dbReference type="ARBA" id="ARBA00022840"/>
    </source>
</evidence>
<dbReference type="Gene3D" id="1.10.3380.10">
    <property type="entry name" value="Sec63 N-terminal domain-like domain"/>
    <property type="match status" value="2"/>
</dbReference>
<dbReference type="GO" id="GO:0003678">
    <property type="term" value="F:DNA helicase activity"/>
    <property type="evidence" value="ECO:0007669"/>
    <property type="project" value="TreeGrafter"/>
</dbReference>
<comment type="caution">
    <text evidence="13">The sequence shown here is derived from an EMBL/GenBank/DDBJ whole genome shotgun (WGS) entry which is preliminary data.</text>
</comment>
<evidence type="ECO:0000256" key="4">
    <source>
        <dbReference type="ARBA" id="ARBA00022741"/>
    </source>
</evidence>
<dbReference type="InterPro" id="IPR050474">
    <property type="entry name" value="Hel308_SKI2-like"/>
</dbReference>
<dbReference type="FunFam" id="1.10.150.20:FF:000004">
    <property type="entry name" value="U5 small nuclear ribonucleoprotein helicase"/>
    <property type="match status" value="1"/>
</dbReference>
<keyword evidence="7" id="KW-0067">ATP-binding</keyword>
<dbReference type="PANTHER" id="PTHR47961:SF4">
    <property type="entry name" value="ACTIVATING SIGNAL COINTEGRATOR 1 COMPLEX SUBUNIT 3"/>
    <property type="match status" value="1"/>
</dbReference>
<dbReference type="FunFam" id="1.10.10.10:FF:000024">
    <property type="entry name" value="U5 small nuclear ribonucleoprotein helicase"/>
    <property type="match status" value="1"/>
</dbReference>
<dbReference type="OrthoDB" id="5575at2759"/>
<dbReference type="Pfam" id="PF02889">
    <property type="entry name" value="Sec63"/>
    <property type="match status" value="2"/>
</dbReference>
<keyword evidence="4" id="KW-0547">Nucleotide-binding</keyword>
<evidence type="ECO:0000256" key="3">
    <source>
        <dbReference type="ARBA" id="ARBA00022737"/>
    </source>
</evidence>
<dbReference type="GO" id="GO:0005524">
    <property type="term" value="F:ATP binding"/>
    <property type="evidence" value="ECO:0007669"/>
    <property type="project" value="UniProtKB-KW"/>
</dbReference>
<dbReference type="FunFam" id="3.40.50.300:FF:000062">
    <property type="entry name" value="U5 small nuclear ribonucleoprotein helicase"/>
    <property type="match status" value="1"/>
</dbReference>
<evidence type="ECO:0000256" key="5">
    <source>
        <dbReference type="ARBA" id="ARBA00022801"/>
    </source>
</evidence>
<dbReference type="GO" id="GO:0003724">
    <property type="term" value="F:RNA helicase activity"/>
    <property type="evidence" value="ECO:0007669"/>
    <property type="project" value="UniProtKB-EC"/>
</dbReference>
<dbReference type="InterPro" id="IPR036390">
    <property type="entry name" value="WH_DNA-bd_sf"/>
</dbReference>
<evidence type="ECO:0000256" key="9">
    <source>
        <dbReference type="ARBA" id="ARBA00047984"/>
    </source>
</evidence>
<dbReference type="InterPro" id="IPR027417">
    <property type="entry name" value="P-loop_NTPase"/>
</dbReference>
<feature type="domain" description="Helicase ATP-binding" evidence="11">
    <location>
        <begin position="1352"/>
        <end position="1533"/>
    </location>
</feature>
<dbReference type="InterPro" id="IPR041094">
    <property type="entry name" value="Brr2_helicase_PWI"/>
</dbReference>
<dbReference type="SUPFAM" id="SSF46785">
    <property type="entry name" value="Winged helix' DNA-binding domain"/>
    <property type="match status" value="2"/>
</dbReference>
<dbReference type="InterPro" id="IPR003593">
    <property type="entry name" value="AAA+_ATPase"/>
</dbReference>
<dbReference type="GO" id="GO:0005682">
    <property type="term" value="C:U5 snRNP"/>
    <property type="evidence" value="ECO:0007669"/>
    <property type="project" value="UniProtKB-ARBA"/>
</dbReference>
<dbReference type="SMART" id="SM00973">
    <property type="entry name" value="Sec63"/>
    <property type="match status" value="2"/>
</dbReference>
<dbReference type="Pfam" id="PF23445">
    <property type="entry name" value="WHD_SNRNP200"/>
    <property type="match status" value="2"/>
</dbReference>
<dbReference type="FunFam" id="2.60.40.150:FF:000133">
    <property type="entry name" value="Pre-mRNA splicing helicase, putative"/>
    <property type="match status" value="1"/>
</dbReference>
<dbReference type="FunFam" id="1.10.3380.10:FF:000001">
    <property type="entry name" value="U5 small nuclear ribonucleoprotein helicase"/>
    <property type="match status" value="1"/>
</dbReference>
<evidence type="ECO:0000256" key="8">
    <source>
        <dbReference type="ARBA" id="ARBA00023242"/>
    </source>
</evidence>